<proteinExistence type="predicted"/>
<organism evidence="1 2">
    <name type="scientific">Clostridium malenominatum</name>
    <dbReference type="NCBI Taxonomy" id="1539"/>
    <lineage>
        <taxon>Bacteria</taxon>
        <taxon>Bacillati</taxon>
        <taxon>Bacillota</taxon>
        <taxon>Clostridia</taxon>
        <taxon>Eubacteriales</taxon>
        <taxon>Clostridiaceae</taxon>
        <taxon>Clostridium</taxon>
    </lineage>
</organism>
<dbReference type="RefSeq" id="WP_343767739.1">
    <property type="nucleotide sequence ID" value="NZ_BAAACF010000001.1"/>
</dbReference>
<name>A0ABN1IU51_9CLOT</name>
<gene>
    <name evidence="1" type="ORF">GCM10008905_11840</name>
</gene>
<dbReference type="Proteomes" id="UP001500339">
    <property type="component" value="Unassembled WGS sequence"/>
</dbReference>
<evidence type="ECO:0000313" key="2">
    <source>
        <dbReference type="Proteomes" id="UP001500339"/>
    </source>
</evidence>
<accession>A0ABN1IU51</accession>
<comment type="caution">
    <text evidence="1">The sequence shown here is derived from an EMBL/GenBank/DDBJ whole genome shotgun (WGS) entry which is preliminary data.</text>
</comment>
<evidence type="ECO:0000313" key="1">
    <source>
        <dbReference type="EMBL" id="GAA0721414.1"/>
    </source>
</evidence>
<keyword evidence="2" id="KW-1185">Reference proteome</keyword>
<dbReference type="EMBL" id="BAAACF010000001">
    <property type="protein sequence ID" value="GAA0721414.1"/>
    <property type="molecule type" value="Genomic_DNA"/>
</dbReference>
<protein>
    <submittedName>
        <fullName evidence="1">Uncharacterized protein</fullName>
    </submittedName>
</protein>
<sequence>MEKGYMKELLEKVKKANIAVFHTDKKLDYRIVHQERIERAKEDRWPLN</sequence>
<reference evidence="1 2" key="1">
    <citation type="journal article" date="2019" name="Int. J. Syst. Evol. Microbiol.">
        <title>The Global Catalogue of Microorganisms (GCM) 10K type strain sequencing project: providing services to taxonomists for standard genome sequencing and annotation.</title>
        <authorList>
            <consortium name="The Broad Institute Genomics Platform"/>
            <consortium name="The Broad Institute Genome Sequencing Center for Infectious Disease"/>
            <person name="Wu L."/>
            <person name="Ma J."/>
        </authorList>
    </citation>
    <scope>NUCLEOTIDE SEQUENCE [LARGE SCALE GENOMIC DNA]</scope>
    <source>
        <strain evidence="1 2">JCM 1405</strain>
    </source>
</reference>